<reference evidence="4 5" key="1">
    <citation type="submission" date="2024-09" db="EMBL/GenBank/DDBJ databases">
        <authorList>
            <person name="Sun Q."/>
            <person name="Mori K."/>
        </authorList>
    </citation>
    <scope>NUCLEOTIDE SEQUENCE [LARGE SCALE GENOMIC DNA]</scope>
    <source>
        <strain evidence="4 5">JCM 3143</strain>
    </source>
</reference>
<comment type="caution">
    <text evidence="4">The sequence shown here is derived from an EMBL/GenBank/DDBJ whole genome shotgun (WGS) entry which is preliminary data.</text>
</comment>
<keyword evidence="1" id="KW-0479">Metal-binding</keyword>
<dbReference type="Pfam" id="PF06525">
    <property type="entry name" value="SoxE"/>
    <property type="match status" value="1"/>
</dbReference>
<sequence>MRLHDLCSAATATAAMTTALVAGAPAAEWRQCTPPPLPGKVVDVTLTDSASGPMRVTATPAGVPAGTVSFRAANTGTVAHELVVLPLPKGQAVGKRPIGSDARVSETGSLGEASSNCGQGEGEGIAPGSMGWVTLKLYPGQYELVCNFPGHYASGMHAEFDVTK</sequence>
<feature type="region of interest" description="Disordered" evidence="2">
    <location>
        <begin position="95"/>
        <end position="122"/>
    </location>
</feature>
<keyword evidence="5" id="KW-1185">Reference proteome</keyword>
<evidence type="ECO:0000256" key="1">
    <source>
        <dbReference type="ARBA" id="ARBA00022723"/>
    </source>
</evidence>
<evidence type="ECO:0000313" key="5">
    <source>
        <dbReference type="Proteomes" id="UP001589532"/>
    </source>
</evidence>
<feature type="compositionally biased region" description="Polar residues" evidence="2">
    <location>
        <begin position="106"/>
        <end position="118"/>
    </location>
</feature>
<protein>
    <submittedName>
        <fullName evidence="4">Sulfocyanin-like copper-binding protein</fullName>
    </submittedName>
</protein>
<dbReference type="InterPro" id="IPR049544">
    <property type="entry name" value="SoxE-like_C"/>
</dbReference>
<dbReference type="SUPFAM" id="SSF49503">
    <property type="entry name" value="Cupredoxins"/>
    <property type="match status" value="1"/>
</dbReference>
<dbReference type="EMBL" id="JBHMBW010000111">
    <property type="protein sequence ID" value="MFB9631918.1"/>
    <property type="molecule type" value="Genomic_DNA"/>
</dbReference>
<evidence type="ECO:0000313" key="4">
    <source>
        <dbReference type="EMBL" id="MFB9631918.1"/>
    </source>
</evidence>
<dbReference type="InterPro" id="IPR033138">
    <property type="entry name" value="Cu_oxidase_CS"/>
</dbReference>
<dbReference type="Proteomes" id="UP001589532">
    <property type="component" value="Unassembled WGS sequence"/>
</dbReference>
<name>A0ABV5SJP6_9ACTN</name>
<proteinExistence type="predicted"/>
<dbReference type="InterPro" id="IPR008972">
    <property type="entry name" value="Cupredoxin"/>
</dbReference>
<accession>A0ABV5SJP6</accession>
<evidence type="ECO:0000256" key="2">
    <source>
        <dbReference type="SAM" id="MobiDB-lite"/>
    </source>
</evidence>
<dbReference type="RefSeq" id="WP_344999056.1">
    <property type="nucleotide sequence ID" value="NZ_BAAAXV010000009.1"/>
</dbReference>
<evidence type="ECO:0000259" key="3">
    <source>
        <dbReference type="Pfam" id="PF06525"/>
    </source>
</evidence>
<dbReference type="PROSITE" id="PS00079">
    <property type="entry name" value="MULTICOPPER_OXIDASE1"/>
    <property type="match status" value="1"/>
</dbReference>
<gene>
    <name evidence="4" type="ORF">ACFFSA_53425</name>
</gene>
<dbReference type="Gene3D" id="2.60.40.420">
    <property type="entry name" value="Cupredoxins - blue copper proteins"/>
    <property type="match status" value="1"/>
</dbReference>
<organism evidence="4 5">
    <name type="scientific">Nonomuraea helvata</name>
    <dbReference type="NCBI Taxonomy" id="37484"/>
    <lineage>
        <taxon>Bacteria</taxon>
        <taxon>Bacillati</taxon>
        <taxon>Actinomycetota</taxon>
        <taxon>Actinomycetes</taxon>
        <taxon>Streptosporangiales</taxon>
        <taxon>Streptosporangiaceae</taxon>
        <taxon>Nonomuraea</taxon>
    </lineage>
</organism>
<feature type="domain" description="Sulfocyanin-like C-terminal" evidence="3">
    <location>
        <begin position="63"/>
        <end position="161"/>
    </location>
</feature>